<dbReference type="PROSITE" id="PS50995">
    <property type="entry name" value="HTH_MARR_2"/>
    <property type="match status" value="1"/>
</dbReference>
<sequence>MPDVRDEIMGSLVRFIAGVVINNHAVAQKLGLGPTDSQFMTLLDVHGPLSPGRLAELSGLTSGTVTGVIDRLEKAGFATRDRDPGDRRKVIVRRDDDAVEQRLAPQYEAHGRHVLDMLDRRTPEQLAVIAEFFRELAPE</sequence>
<dbReference type="RefSeq" id="WP_344416096.1">
    <property type="nucleotide sequence ID" value="NZ_BAAAQK010000005.1"/>
</dbReference>
<comment type="caution">
    <text evidence="2">The sequence shown here is derived from an EMBL/GenBank/DDBJ whole genome shotgun (WGS) entry which is preliminary data.</text>
</comment>
<evidence type="ECO:0000313" key="3">
    <source>
        <dbReference type="Proteomes" id="UP001500449"/>
    </source>
</evidence>
<dbReference type="InterPro" id="IPR036390">
    <property type="entry name" value="WH_DNA-bd_sf"/>
</dbReference>
<evidence type="ECO:0000313" key="2">
    <source>
        <dbReference type="EMBL" id="GAA1846015.1"/>
    </source>
</evidence>
<name>A0ABN2MZU6_9PSEU</name>
<accession>A0ABN2MZU6</accession>
<reference evidence="2 3" key="1">
    <citation type="journal article" date="2019" name="Int. J. Syst. Evol. Microbiol.">
        <title>The Global Catalogue of Microorganisms (GCM) 10K type strain sequencing project: providing services to taxonomists for standard genome sequencing and annotation.</title>
        <authorList>
            <consortium name="The Broad Institute Genomics Platform"/>
            <consortium name="The Broad Institute Genome Sequencing Center for Infectious Disease"/>
            <person name="Wu L."/>
            <person name="Ma J."/>
        </authorList>
    </citation>
    <scope>NUCLEOTIDE SEQUENCE [LARGE SCALE GENOMIC DNA]</scope>
    <source>
        <strain evidence="2 3">JCM 16009</strain>
    </source>
</reference>
<dbReference type="InterPro" id="IPR000835">
    <property type="entry name" value="HTH_MarR-typ"/>
</dbReference>
<dbReference type="PANTHER" id="PTHR33164">
    <property type="entry name" value="TRANSCRIPTIONAL REGULATOR, MARR FAMILY"/>
    <property type="match status" value="1"/>
</dbReference>
<proteinExistence type="predicted"/>
<evidence type="ECO:0000259" key="1">
    <source>
        <dbReference type="PROSITE" id="PS50995"/>
    </source>
</evidence>
<dbReference type="PANTHER" id="PTHR33164:SF106">
    <property type="entry name" value="TRANSCRIPTIONAL REGULATORY PROTEIN"/>
    <property type="match status" value="1"/>
</dbReference>
<gene>
    <name evidence="2" type="ORF">GCM10009836_27000</name>
</gene>
<dbReference type="Gene3D" id="1.10.10.10">
    <property type="entry name" value="Winged helix-like DNA-binding domain superfamily/Winged helix DNA-binding domain"/>
    <property type="match status" value="1"/>
</dbReference>
<protein>
    <recommendedName>
        <fullName evidence="1">HTH marR-type domain-containing protein</fullName>
    </recommendedName>
</protein>
<feature type="domain" description="HTH marR-type" evidence="1">
    <location>
        <begin position="5"/>
        <end position="138"/>
    </location>
</feature>
<dbReference type="CDD" id="cd00090">
    <property type="entry name" value="HTH_ARSR"/>
    <property type="match status" value="1"/>
</dbReference>
<dbReference type="InterPro" id="IPR036388">
    <property type="entry name" value="WH-like_DNA-bd_sf"/>
</dbReference>
<dbReference type="InterPro" id="IPR011991">
    <property type="entry name" value="ArsR-like_HTH"/>
</dbReference>
<keyword evidence="3" id="KW-1185">Reference proteome</keyword>
<dbReference type="InterPro" id="IPR039422">
    <property type="entry name" value="MarR/SlyA-like"/>
</dbReference>
<dbReference type="SUPFAM" id="SSF46785">
    <property type="entry name" value="Winged helix' DNA-binding domain"/>
    <property type="match status" value="1"/>
</dbReference>
<dbReference type="Proteomes" id="UP001500449">
    <property type="component" value="Unassembled WGS sequence"/>
</dbReference>
<dbReference type="SMART" id="SM00347">
    <property type="entry name" value="HTH_MARR"/>
    <property type="match status" value="1"/>
</dbReference>
<organism evidence="2 3">
    <name type="scientific">Pseudonocardia ailaonensis</name>
    <dbReference type="NCBI Taxonomy" id="367279"/>
    <lineage>
        <taxon>Bacteria</taxon>
        <taxon>Bacillati</taxon>
        <taxon>Actinomycetota</taxon>
        <taxon>Actinomycetes</taxon>
        <taxon>Pseudonocardiales</taxon>
        <taxon>Pseudonocardiaceae</taxon>
        <taxon>Pseudonocardia</taxon>
    </lineage>
</organism>
<dbReference type="Pfam" id="PF01047">
    <property type="entry name" value="MarR"/>
    <property type="match status" value="1"/>
</dbReference>
<dbReference type="EMBL" id="BAAAQK010000005">
    <property type="protein sequence ID" value="GAA1846015.1"/>
    <property type="molecule type" value="Genomic_DNA"/>
</dbReference>